<dbReference type="PANTHER" id="PTHR12210">
    <property type="entry name" value="DULLARD PROTEIN PHOSPHATASE"/>
    <property type="match status" value="1"/>
</dbReference>
<reference evidence="15 16" key="1">
    <citation type="journal article" date="2018" name="PLoS Genet.">
        <title>Population sequencing reveals clonal diversity and ancestral inbreeding in the grapevine cultivar Chardonnay.</title>
        <authorList>
            <person name="Roach M.J."/>
            <person name="Johnson D.L."/>
            <person name="Bohlmann J."/>
            <person name="van Vuuren H.J."/>
            <person name="Jones S.J."/>
            <person name="Pretorius I.S."/>
            <person name="Schmidt S.A."/>
            <person name="Borneman A.R."/>
        </authorList>
    </citation>
    <scope>NUCLEOTIDE SEQUENCE [LARGE SCALE GENOMIC DNA]</scope>
    <source>
        <strain evidence="16">cv. Chardonnay</strain>
        <tissue evidence="15">Leaf</tissue>
    </source>
</reference>
<keyword evidence="11 12" id="KW-0472">Membrane</keyword>
<keyword evidence="10 12" id="KW-0496">Mitochondrion</keyword>
<dbReference type="EMBL" id="QGNW01001534">
    <property type="protein sequence ID" value="RVW37599.1"/>
    <property type="molecule type" value="Genomic_DNA"/>
</dbReference>
<evidence type="ECO:0000256" key="3">
    <source>
        <dbReference type="ARBA" id="ARBA00022448"/>
    </source>
</evidence>
<dbReference type="Proteomes" id="UP000288805">
    <property type="component" value="Unassembled WGS sequence"/>
</dbReference>
<feature type="domain" description="FCP1 homology" evidence="14">
    <location>
        <begin position="271"/>
        <end position="414"/>
    </location>
</feature>
<dbReference type="InterPro" id="IPR036412">
    <property type="entry name" value="HAD-like_sf"/>
</dbReference>
<evidence type="ECO:0000313" key="15">
    <source>
        <dbReference type="EMBL" id="RVW37599.1"/>
    </source>
</evidence>
<evidence type="ECO:0000256" key="11">
    <source>
        <dbReference type="ARBA" id="ARBA00023136"/>
    </source>
</evidence>
<keyword evidence="6 12" id="KW-0653">Protein transport</keyword>
<evidence type="ECO:0000256" key="5">
    <source>
        <dbReference type="ARBA" id="ARBA00022792"/>
    </source>
</evidence>
<protein>
    <recommendedName>
        <fullName evidence="12">Mitochondrial import inner membrane translocase subunit TIM50</fullName>
    </recommendedName>
</protein>
<feature type="region of interest" description="Disordered" evidence="13">
    <location>
        <begin position="32"/>
        <end position="58"/>
    </location>
</feature>
<evidence type="ECO:0000256" key="6">
    <source>
        <dbReference type="ARBA" id="ARBA00022927"/>
    </source>
</evidence>
<dbReference type="AlphaFoldDB" id="A0A438DQA2"/>
<feature type="transmembrane region" description="Helical" evidence="12">
    <location>
        <begin position="70"/>
        <end position="90"/>
    </location>
</feature>
<evidence type="ECO:0000256" key="13">
    <source>
        <dbReference type="SAM" id="MobiDB-lite"/>
    </source>
</evidence>
<dbReference type="InterPro" id="IPR004274">
    <property type="entry name" value="FCP1_dom"/>
</dbReference>
<comment type="caution">
    <text evidence="15">The sequence shown here is derived from an EMBL/GenBank/DDBJ whole genome shotgun (WGS) entry which is preliminary data.</text>
</comment>
<keyword evidence="3 12" id="KW-0813">Transport</keyword>
<dbReference type="InterPro" id="IPR023214">
    <property type="entry name" value="HAD_sf"/>
</dbReference>
<evidence type="ECO:0000256" key="2">
    <source>
        <dbReference type="ARBA" id="ARBA00006344"/>
    </source>
</evidence>
<keyword evidence="4 12" id="KW-0812">Transmembrane</keyword>
<gene>
    <name evidence="15" type="primary">TIM50_2</name>
    <name evidence="15" type="ORF">CK203_073993</name>
</gene>
<dbReference type="FunFam" id="3.40.50.1000:FF:000019">
    <property type="entry name" value="Mitochondrial import inner membrane translocase subunit TIM50"/>
    <property type="match status" value="1"/>
</dbReference>
<dbReference type="GO" id="GO:0005744">
    <property type="term" value="C:TIM23 mitochondrial import inner membrane translocase complex"/>
    <property type="evidence" value="ECO:0007669"/>
    <property type="project" value="UniProtKB-UniRule"/>
</dbReference>
<keyword evidence="9 12" id="KW-0811">Translocation</keyword>
<dbReference type="SUPFAM" id="SSF56784">
    <property type="entry name" value="HAD-like"/>
    <property type="match status" value="1"/>
</dbReference>
<dbReference type="Gene3D" id="3.40.50.1000">
    <property type="entry name" value="HAD superfamily/HAD-like"/>
    <property type="match status" value="1"/>
</dbReference>
<proteinExistence type="inferred from homology"/>
<sequence>MLRILRSRPLSNSFSFYGRPFSSNISANPPKEAIISSSSSSSESLINDQAPSAPPSEPAAKKSSSAFLKFAIFGTLAGATAAACYASYAYTLDEVDEKTKAFRTSAKYTVGDNASSLDPRVSSLLNWTLMWLEAIFGITMNMGKSELILVGRWGSGFAFKSKPLWQWVIISKLREEGRGDRRRVRFCSNRWCGDSPLRDSFPALYVIASSKGLWVADAWKQKFQALLYSAAMTVPAKAIELYLDLRRPIEEQIRGFAEPSSEKLLPDLHPLEQHIFTLVLDLNETLLYSDWKRERGWRTFKRPGVDAFLEHLAQFYEIVVYSDQQSMYVDPVLERLDQKGCIRYRLSRTATRYQDGKHYRDLSKLNRDPSKILYVSGHAIESCLQPENCVPIKPWKVEADDTVLLDLIPFLEYVARHRPADIRPVLASYQGRDIATEFIARSKDHQR</sequence>
<keyword evidence="8 12" id="KW-1133">Transmembrane helix</keyword>
<dbReference type="Pfam" id="PF03031">
    <property type="entry name" value="NIF"/>
    <property type="match status" value="1"/>
</dbReference>
<dbReference type="InterPro" id="IPR050365">
    <property type="entry name" value="TIM50"/>
</dbReference>
<dbReference type="PROSITE" id="PS50969">
    <property type="entry name" value="FCP1"/>
    <property type="match status" value="1"/>
</dbReference>
<evidence type="ECO:0000256" key="1">
    <source>
        <dbReference type="ARBA" id="ARBA00004434"/>
    </source>
</evidence>
<evidence type="ECO:0000256" key="4">
    <source>
        <dbReference type="ARBA" id="ARBA00022692"/>
    </source>
</evidence>
<evidence type="ECO:0000256" key="12">
    <source>
        <dbReference type="RuleBase" id="RU365079"/>
    </source>
</evidence>
<dbReference type="SMART" id="SM00577">
    <property type="entry name" value="CPDc"/>
    <property type="match status" value="1"/>
</dbReference>
<keyword evidence="5" id="KW-0999">Mitochondrion inner membrane</keyword>
<dbReference type="GO" id="GO:0015031">
    <property type="term" value="P:protein transport"/>
    <property type="evidence" value="ECO:0007669"/>
    <property type="project" value="UniProtKB-KW"/>
</dbReference>
<comment type="function">
    <text evidence="12">Essential component of the TIM23 complex, a complex that mediates the translocation of transit peptide-containing proteins across the mitochondrial inner membrane.</text>
</comment>
<dbReference type="CDD" id="cd07521">
    <property type="entry name" value="HAD_FCP1-like"/>
    <property type="match status" value="1"/>
</dbReference>
<evidence type="ECO:0000256" key="10">
    <source>
        <dbReference type="ARBA" id="ARBA00023128"/>
    </source>
</evidence>
<organism evidence="15 16">
    <name type="scientific">Vitis vinifera</name>
    <name type="common">Grape</name>
    <dbReference type="NCBI Taxonomy" id="29760"/>
    <lineage>
        <taxon>Eukaryota</taxon>
        <taxon>Viridiplantae</taxon>
        <taxon>Streptophyta</taxon>
        <taxon>Embryophyta</taxon>
        <taxon>Tracheophyta</taxon>
        <taxon>Spermatophyta</taxon>
        <taxon>Magnoliopsida</taxon>
        <taxon>eudicotyledons</taxon>
        <taxon>Gunneridae</taxon>
        <taxon>Pentapetalae</taxon>
        <taxon>rosids</taxon>
        <taxon>Vitales</taxon>
        <taxon>Vitaceae</taxon>
        <taxon>Viteae</taxon>
        <taxon>Vitis</taxon>
    </lineage>
</organism>
<evidence type="ECO:0000256" key="9">
    <source>
        <dbReference type="ARBA" id="ARBA00023010"/>
    </source>
</evidence>
<comment type="similarity">
    <text evidence="2 12">Belongs to the TIM50 family.</text>
</comment>
<comment type="subunit">
    <text evidence="12">Component of the TIM23 complex.</text>
</comment>
<evidence type="ECO:0000256" key="7">
    <source>
        <dbReference type="ARBA" id="ARBA00022946"/>
    </source>
</evidence>
<keyword evidence="7 12" id="KW-0809">Transit peptide</keyword>
<evidence type="ECO:0000313" key="16">
    <source>
        <dbReference type="Proteomes" id="UP000288805"/>
    </source>
</evidence>
<evidence type="ECO:0000256" key="8">
    <source>
        <dbReference type="ARBA" id="ARBA00022989"/>
    </source>
</evidence>
<name>A0A438DQA2_VITVI</name>
<comment type="subcellular location">
    <subcellularLocation>
        <location evidence="1 12">Mitochondrion inner membrane</location>
        <topology evidence="1 12">Single-pass membrane protein</topology>
    </subcellularLocation>
</comment>
<evidence type="ECO:0000259" key="14">
    <source>
        <dbReference type="PROSITE" id="PS50969"/>
    </source>
</evidence>
<accession>A0A438DQA2</accession>